<sequence>MYMYFVTALPILNLRILKDTGQTSPQSVTTDDSDDDVSDLELSSGNKNTYILEVQKSVLINSDICEHDDMMFQMEETSLNEVQSSNLYLISKSQKTENTSYKRSVHHKFSKPKVGVELTPLAYVPGAR</sequence>
<protein>
    <submittedName>
        <fullName evidence="1">Uncharacterized protein</fullName>
    </submittedName>
</protein>
<evidence type="ECO:0000313" key="1">
    <source>
        <dbReference type="EMBL" id="KAJ8299295.1"/>
    </source>
</evidence>
<reference evidence="1 2" key="1">
    <citation type="submission" date="2022-12" db="EMBL/GenBank/DDBJ databases">
        <title>Chromosome-level genome of Tegillarca granosa.</title>
        <authorList>
            <person name="Kim J."/>
        </authorList>
    </citation>
    <scope>NUCLEOTIDE SEQUENCE [LARGE SCALE GENOMIC DNA]</scope>
    <source>
        <strain evidence="1">Teg-2019</strain>
        <tissue evidence="1">Adductor muscle</tissue>
    </source>
</reference>
<keyword evidence="2" id="KW-1185">Reference proteome</keyword>
<accession>A0ABQ9E701</accession>
<dbReference type="EMBL" id="JARBDR010000921">
    <property type="protein sequence ID" value="KAJ8299295.1"/>
    <property type="molecule type" value="Genomic_DNA"/>
</dbReference>
<name>A0ABQ9E701_TEGGR</name>
<proteinExistence type="predicted"/>
<organism evidence="1 2">
    <name type="scientific">Tegillarca granosa</name>
    <name type="common">Malaysian cockle</name>
    <name type="synonym">Anadara granosa</name>
    <dbReference type="NCBI Taxonomy" id="220873"/>
    <lineage>
        <taxon>Eukaryota</taxon>
        <taxon>Metazoa</taxon>
        <taxon>Spiralia</taxon>
        <taxon>Lophotrochozoa</taxon>
        <taxon>Mollusca</taxon>
        <taxon>Bivalvia</taxon>
        <taxon>Autobranchia</taxon>
        <taxon>Pteriomorphia</taxon>
        <taxon>Arcoida</taxon>
        <taxon>Arcoidea</taxon>
        <taxon>Arcidae</taxon>
        <taxon>Tegillarca</taxon>
    </lineage>
</organism>
<comment type="caution">
    <text evidence="1">The sequence shown here is derived from an EMBL/GenBank/DDBJ whole genome shotgun (WGS) entry which is preliminary data.</text>
</comment>
<gene>
    <name evidence="1" type="ORF">KUTeg_023355</name>
</gene>
<dbReference type="Proteomes" id="UP001217089">
    <property type="component" value="Unassembled WGS sequence"/>
</dbReference>
<evidence type="ECO:0000313" key="2">
    <source>
        <dbReference type="Proteomes" id="UP001217089"/>
    </source>
</evidence>